<accession>A0ABR2IZ43</accession>
<dbReference type="Proteomes" id="UP001470230">
    <property type="component" value="Unassembled WGS sequence"/>
</dbReference>
<comment type="caution">
    <text evidence="1">The sequence shown here is derived from an EMBL/GenBank/DDBJ whole genome shotgun (WGS) entry which is preliminary data.</text>
</comment>
<dbReference type="PANTHER" id="PTHR45661:SF3">
    <property type="entry name" value="IG-LIKE DOMAIN-CONTAINING PROTEIN"/>
    <property type="match status" value="1"/>
</dbReference>
<dbReference type="SUPFAM" id="SSF52058">
    <property type="entry name" value="L domain-like"/>
    <property type="match status" value="2"/>
</dbReference>
<dbReference type="InterPro" id="IPR053139">
    <property type="entry name" value="Surface_bspA-like"/>
</dbReference>
<reference evidence="1 2" key="1">
    <citation type="submission" date="2024-04" db="EMBL/GenBank/DDBJ databases">
        <title>Tritrichomonas musculus Genome.</title>
        <authorList>
            <person name="Alves-Ferreira E."/>
            <person name="Grigg M."/>
            <person name="Lorenzi H."/>
            <person name="Galac M."/>
        </authorList>
    </citation>
    <scope>NUCLEOTIDE SEQUENCE [LARGE SCALE GENOMIC DNA]</scope>
    <source>
        <strain evidence="1 2">EAF2021</strain>
    </source>
</reference>
<evidence type="ECO:0008006" key="3">
    <source>
        <dbReference type="Google" id="ProtNLM"/>
    </source>
</evidence>
<evidence type="ECO:0000313" key="1">
    <source>
        <dbReference type="EMBL" id="KAK8870819.1"/>
    </source>
</evidence>
<dbReference type="Gene3D" id="3.80.10.10">
    <property type="entry name" value="Ribonuclease Inhibitor"/>
    <property type="match status" value="4"/>
</dbReference>
<gene>
    <name evidence="1" type="ORF">M9Y10_008717</name>
</gene>
<protein>
    <recommendedName>
        <fullName evidence="3">Surface antigen BspA-like</fullName>
    </recommendedName>
</protein>
<dbReference type="InterPro" id="IPR032675">
    <property type="entry name" value="LRR_dom_sf"/>
</dbReference>
<dbReference type="PANTHER" id="PTHR45661">
    <property type="entry name" value="SURFACE ANTIGEN"/>
    <property type="match status" value="1"/>
</dbReference>
<organism evidence="1 2">
    <name type="scientific">Tritrichomonas musculus</name>
    <dbReference type="NCBI Taxonomy" id="1915356"/>
    <lineage>
        <taxon>Eukaryota</taxon>
        <taxon>Metamonada</taxon>
        <taxon>Parabasalia</taxon>
        <taxon>Tritrichomonadida</taxon>
        <taxon>Tritrichomonadidae</taxon>
        <taxon>Tritrichomonas</taxon>
    </lineage>
</organism>
<dbReference type="InterPro" id="IPR026906">
    <property type="entry name" value="LRR_5"/>
</dbReference>
<sequence>MTVELQNGVVIKINDENTEGIIAESPNARDNIFIPRFVENKGKKVPITTISNRAFVDNEYVNSIVFADDSDLQVIRKGAFSHSSLEKLSIPAKVSNIEDGFCSGAKNLFHVEVSSQNKNFVSINNEFLVRQGDDTQKVLLFARRNIENASIPNIVSKIGQYSFDFCQNLKSVTFTGSNVTELCNFAFNECSNLEEIALPSSIVQIGERCFNACKKLKTITIPKDSKLQKICKLAFFHTPIEKIFIPSSTEELVDGFCSGAPNLNLIEVCPNNKKYASFNGDYLTTKEESNGTELIFVRRNIETFSIPSTINKIGVYAFQTCHKLTTVTFSSKSIIDAIDDHSFSECVSLERIEIPSNVIKRVGKFAFSSCKNLKNVTFLCPQGFSVLEVIDDNAFSGCESLTEIAIPSSVKIMGASCFHTCTKLKVVKIESEKLETIGKYAFSYCQSLTEVSIPCEVSCIGEFAFESCTSLKTVVFKKFGEGEKKVNLEKISKFAFSYCSSLESFIVPCAVKSIGQGAFKSCKNLKEISFTSPVLNSQLEEIGIEAFDGCCSLVHFEAPPSLRQIHGSAFRSCTSLSSFTFSPKSTIEMIGKSAFNNCTSLTKFILPSSVKKLGESAFDSCEKLSEVTIEENSELQFIGSFVFSKTPIEKLFIPSKVDQIEEGFCFNATKLNRIDLSKANERYVLIGDEGDFLMTKNKGDLSIIFARKNIEKVEIPPDVKRIGKYAFSNCVQMKSLSLRSNEKCQLEVIDDFAFAFCDSIVNVSIPNTVKMIGKSSFSSCANLKTVTFEEPPKIEQLEFNSFENCPKLEQFEKPNSIKKLSKNISDFFNIDTTPI</sequence>
<dbReference type="Pfam" id="PF13306">
    <property type="entry name" value="LRR_5"/>
    <property type="match status" value="6"/>
</dbReference>
<evidence type="ECO:0000313" key="2">
    <source>
        <dbReference type="Proteomes" id="UP001470230"/>
    </source>
</evidence>
<name>A0ABR2IZ43_9EUKA</name>
<keyword evidence="2" id="KW-1185">Reference proteome</keyword>
<proteinExistence type="predicted"/>
<dbReference type="EMBL" id="JAPFFF010000014">
    <property type="protein sequence ID" value="KAK8870819.1"/>
    <property type="molecule type" value="Genomic_DNA"/>
</dbReference>